<dbReference type="Gene3D" id="4.10.280.10">
    <property type="entry name" value="Helix-loop-helix DNA-binding domain"/>
    <property type="match status" value="1"/>
</dbReference>
<feature type="region of interest" description="Disordered" evidence="1">
    <location>
        <begin position="132"/>
        <end position="151"/>
    </location>
</feature>
<accession>A0AAD7H9Y0</accession>
<sequence length="830" mass="88099">MDLGMGMGIDTTNFGLFNPFQSTLKPRPRCPRPSPRAVAAPAPSPPRRPCTTSVDTGYSAFSDDPAAELANRVRKNAGLVLAVQIGSPTPIPPACPIVSTTQQPSAFTAPPASLYSTLNTAASAFTTVPVAPSAPPTPATPVQTATQSWPKTSHTTIECRYRTNLNARIQSLRQAVPALRVVDTAAAIKAGEPYPGGDASDPEDHIDARGFKIARKCSNVLGKAVKYICMLKNPENRLTHELKGLKTVLRGLVGEMELLGEWEREWVGVEDGGNANEDDAEDDEEGESDDEGGGRKRKKAKVGPAPKVKVECRPAAPVQEGEKKKRGRPRKVVPLPASATASASANSSHAGSPALSTSVPMHSSLGQPSTAAYAQRQQEIMHQQQQQQQDLAGSPRQYLLAGGPCQYLLGAFALFSFFANANVYEGGGGVMRGGVGEHRVACGEGVWARYAIVSASAPCPPTLLEKEEKGSETETETDGERSVGSVRSLSEEDGDVDADASEEVQEQAHSKAEACILDDSTPPHTAAHRVPALHVRFHHFPHHHHHLALVRTRTRTILDRTIRDGRPPTPPRAPRAPRPSARRARRPAAVGRRRRGGGAAWADEAYAHHHTNPNPHTNTHLNANHPNAKGGRAAHVGGGRGGGAAARGRETGVREGGVGGSLYRVLFDYIHGVDVNRLHPTSAADTDADASTDVLAKAAASERELARAREREEERAALEVAQGLGGRIPRLGARVGRWGGRGQEGAEGDVEKLLRAIVLYRRVFGPASASASLPASANTKGGNVNARTSRTSTAARALRRTLGSSKVFEDAGAGVEEARDRVVDLLTGEV</sequence>
<protein>
    <recommendedName>
        <fullName evidence="4">BHLH domain-containing protein</fullName>
    </recommendedName>
</protein>
<evidence type="ECO:0000256" key="1">
    <source>
        <dbReference type="SAM" id="MobiDB-lite"/>
    </source>
</evidence>
<feature type="compositionally biased region" description="Acidic residues" evidence="1">
    <location>
        <begin position="491"/>
        <end position="505"/>
    </location>
</feature>
<gene>
    <name evidence="2" type="ORF">B0H16DRAFT_1477338</name>
</gene>
<dbReference type="SUPFAM" id="SSF47459">
    <property type="entry name" value="HLH, helix-loop-helix DNA-binding domain"/>
    <property type="match status" value="1"/>
</dbReference>
<dbReference type="AlphaFoldDB" id="A0AAD7H9Y0"/>
<dbReference type="GO" id="GO:0046983">
    <property type="term" value="F:protein dimerization activity"/>
    <property type="evidence" value="ECO:0007669"/>
    <property type="project" value="InterPro"/>
</dbReference>
<feature type="compositionally biased region" description="Acidic residues" evidence="1">
    <location>
        <begin position="276"/>
        <end position="291"/>
    </location>
</feature>
<feature type="region of interest" description="Disordered" evidence="1">
    <location>
        <begin position="770"/>
        <end position="793"/>
    </location>
</feature>
<dbReference type="PANTHER" id="PTHR47336">
    <property type="entry name" value="TRANSCRIPTION FACTOR HMS1-RELATED"/>
    <property type="match status" value="1"/>
</dbReference>
<feature type="region of interest" description="Disordered" evidence="1">
    <location>
        <begin position="560"/>
        <end position="652"/>
    </location>
</feature>
<feature type="region of interest" description="Disordered" evidence="1">
    <location>
        <begin position="264"/>
        <end position="389"/>
    </location>
</feature>
<feature type="compositionally biased region" description="Low complexity" evidence="1">
    <location>
        <begin position="612"/>
        <end position="635"/>
    </location>
</feature>
<proteinExistence type="predicted"/>
<feature type="compositionally biased region" description="Low complexity" evidence="1">
    <location>
        <begin position="375"/>
        <end position="389"/>
    </location>
</feature>
<dbReference type="InterPro" id="IPR036638">
    <property type="entry name" value="HLH_DNA-bd_sf"/>
</dbReference>
<feature type="compositionally biased region" description="Pro residues" evidence="1">
    <location>
        <begin position="567"/>
        <end position="577"/>
    </location>
</feature>
<organism evidence="2 3">
    <name type="scientific">Mycena metata</name>
    <dbReference type="NCBI Taxonomy" id="1033252"/>
    <lineage>
        <taxon>Eukaryota</taxon>
        <taxon>Fungi</taxon>
        <taxon>Dikarya</taxon>
        <taxon>Basidiomycota</taxon>
        <taxon>Agaricomycotina</taxon>
        <taxon>Agaricomycetes</taxon>
        <taxon>Agaricomycetidae</taxon>
        <taxon>Agaricales</taxon>
        <taxon>Marasmiineae</taxon>
        <taxon>Mycenaceae</taxon>
        <taxon>Mycena</taxon>
    </lineage>
</organism>
<feature type="compositionally biased region" description="Low complexity" evidence="1">
    <location>
        <begin position="332"/>
        <end position="354"/>
    </location>
</feature>
<evidence type="ECO:0000313" key="3">
    <source>
        <dbReference type="Proteomes" id="UP001215598"/>
    </source>
</evidence>
<name>A0AAD7H9Y0_9AGAR</name>
<keyword evidence="3" id="KW-1185">Reference proteome</keyword>
<dbReference type="Proteomes" id="UP001215598">
    <property type="component" value="Unassembled WGS sequence"/>
</dbReference>
<comment type="caution">
    <text evidence="2">The sequence shown here is derived from an EMBL/GenBank/DDBJ whole genome shotgun (WGS) entry which is preliminary data.</text>
</comment>
<feature type="region of interest" description="Disordered" evidence="1">
    <location>
        <begin position="24"/>
        <end position="54"/>
    </location>
</feature>
<evidence type="ECO:0008006" key="4">
    <source>
        <dbReference type="Google" id="ProtNLM"/>
    </source>
</evidence>
<evidence type="ECO:0000313" key="2">
    <source>
        <dbReference type="EMBL" id="KAJ7715558.1"/>
    </source>
</evidence>
<reference evidence="2" key="1">
    <citation type="submission" date="2023-03" db="EMBL/GenBank/DDBJ databases">
        <title>Massive genome expansion in bonnet fungi (Mycena s.s.) driven by repeated elements and novel gene families across ecological guilds.</title>
        <authorList>
            <consortium name="Lawrence Berkeley National Laboratory"/>
            <person name="Harder C.B."/>
            <person name="Miyauchi S."/>
            <person name="Viragh M."/>
            <person name="Kuo A."/>
            <person name="Thoen E."/>
            <person name="Andreopoulos B."/>
            <person name="Lu D."/>
            <person name="Skrede I."/>
            <person name="Drula E."/>
            <person name="Henrissat B."/>
            <person name="Morin E."/>
            <person name="Kohler A."/>
            <person name="Barry K."/>
            <person name="LaButti K."/>
            <person name="Morin E."/>
            <person name="Salamov A."/>
            <person name="Lipzen A."/>
            <person name="Mereny Z."/>
            <person name="Hegedus B."/>
            <person name="Baldrian P."/>
            <person name="Stursova M."/>
            <person name="Weitz H."/>
            <person name="Taylor A."/>
            <person name="Grigoriev I.V."/>
            <person name="Nagy L.G."/>
            <person name="Martin F."/>
            <person name="Kauserud H."/>
        </authorList>
    </citation>
    <scope>NUCLEOTIDE SEQUENCE</scope>
    <source>
        <strain evidence="2">CBHHK182m</strain>
    </source>
</reference>
<dbReference type="PANTHER" id="PTHR47336:SF2">
    <property type="entry name" value="TRANSCRIPTION FACTOR HMS1-RELATED"/>
    <property type="match status" value="1"/>
</dbReference>
<feature type="compositionally biased region" description="Polar residues" evidence="1">
    <location>
        <begin position="355"/>
        <end position="372"/>
    </location>
</feature>
<feature type="compositionally biased region" description="Basic residues" evidence="1">
    <location>
        <begin position="580"/>
        <end position="596"/>
    </location>
</feature>
<dbReference type="InterPro" id="IPR052099">
    <property type="entry name" value="Regulatory_TF_Diverse"/>
</dbReference>
<feature type="compositionally biased region" description="Gly residues" evidence="1">
    <location>
        <begin position="636"/>
        <end position="645"/>
    </location>
</feature>
<feature type="region of interest" description="Disordered" evidence="1">
    <location>
        <begin position="461"/>
        <end position="511"/>
    </location>
</feature>
<dbReference type="EMBL" id="JARKIB010000306">
    <property type="protein sequence ID" value="KAJ7715558.1"/>
    <property type="molecule type" value="Genomic_DNA"/>
</dbReference>